<feature type="region of interest" description="Disordered" evidence="1">
    <location>
        <begin position="243"/>
        <end position="275"/>
    </location>
</feature>
<evidence type="ECO:0000256" key="1">
    <source>
        <dbReference type="SAM" id="MobiDB-lite"/>
    </source>
</evidence>
<dbReference type="RefSeq" id="XP_018496927.1">
    <property type="nucleotide sequence ID" value="XM_018641411.1"/>
</dbReference>
<dbReference type="InterPro" id="IPR036034">
    <property type="entry name" value="PDZ_sf"/>
</dbReference>
<dbReference type="AlphaFoldDB" id="A0AAJ7L629"/>
<feature type="compositionally biased region" description="Basic and acidic residues" evidence="1">
    <location>
        <begin position="260"/>
        <end position="269"/>
    </location>
</feature>
<reference evidence="3" key="1">
    <citation type="submission" date="2025-08" db="UniProtKB">
        <authorList>
            <consortium name="RefSeq"/>
        </authorList>
    </citation>
    <scope>IDENTIFICATION</scope>
</reference>
<evidence type="ECO:0000313" key="3">
    <source>
        <dbReference type="RefSeq" id="XP_018496927.1"/>
    </source>
</evidence>
<dbReference type="KEGG" id="goe:100906963"/>
<keyword evidence="2" id="KW-1185">Reference proteome</keyword>
<dbReference type="Proteomes" id="UP000694867">
    <property type="component" value="Unplaced"/>
</dbReference>
<dbReference type="SUPFAM" id="SSF50156">
    <property type="entry name" value="PDZ domain-like"/>
    <property type="match status" value="1"/>
</dbReference>
<proteinExistence type="predicted"/>
<accession>A0AAJ7L629</accession>
<evidence type="ECO:0000313" key="2">
    <source>
        <dbReference type="Proteomes" id="UP000694867"/>
    </source>
</evidence>
<protein>
    <submittedName>
        <fullName evidence="3">Uncharacterized protein LOC100906963</fullName>
    </submittedName>
</protein>
<organism evidence="2 3">
    <name type="scientific">Galendromus occidentalis</name>
    <name type="common">western predatory mite</name>
    <dbReference type="NCBI Taxonomy" id="34638"/>
    <lineage>
        <taxon>Eukaryota</taxon>
        <taxon>Metazoa</taxon>
        <taxon>Ecdysozoa</taxon>
        <taxon>Arthropoda</taxon>
        <taxon>Chelicerata</taxon>
        <taxon>Arachnida</taxon>
        <taxon>Acari</taxon>
        <taxon>Parasitiformes</taxon>
        <taxon>Mesostigmata</taxon>
        <taxon>Gamasina</taxon>
        <taxon>Phytoseioidea</taxon>
        <taxon>Phytoseiidae</taxon>
        <taxon>Typhlodrominae</taxon>
        <taxon>Galendromus</taxon>
    </lineage>
</organism>
<sequence>MPSTWRQGTPAGCRDVILLRLPFDKHPTGGVEFGRCGDTFVSNIAEHTSAVPSDIHVGDFVEEVAGVRCRDVPLAELEHLMRDSLAGRDGQVRLKLRSDRRIVIPRSVDEQKNCLRARSRLFKSRKAMRSMSKMTPMEPSGHGIEIKLRLEDDVIIPTPDRRTEIKKCNLDMRPEPRRDSRPPSPPRKDGATNTEFTASYVFRAEEFKALLKSQKKRDTRQEGIFAKQVQAFNRMGISDDWKRHRNWRNKGHGKATKHLKASESDRGESKGFYSPPHETCLKSALSCLERALNPSGDSERNSK</sequence>
<feature type="region of interest" description="Disordered" evidence="1">
    <location>
        <begin position="166"/>
        <end position="194"/>
    </location>
</feature>
<dbReference type="GeneID" id="100906963"/>
<name>A0AAJ7L629_9ACAR</name>
<feature type="compositionally biased region" description="Basic residues" evidence="1">
    <location>
        <begin position="243"/>
        <end position="259"/>
    </location>
</feature>
<gene>
    <name evidence="3" type="primary">LOC100906963</name>
</gene>
<feature type="compositionally biased region" description="Basic and acidic residues" evidence="1">
    <location>
        <begin position="166"/>
        <end position="190"/>
    </location>
</feature>